<evidence type="ECO:0000259" key="4">
    <source>
        <dbReference type="PROSITE" id="PS51118"/>
    </source>
</evidence>
<dbReference type="EMBL" id="BAABFR010000038">
    <property type="protein sequence ID" value="GAA4394473.1"/>
    <property type="molecule type" value="Genomic_DNA"/>
</dbReference>
<dbReference type="PANTHER" id="PTHR33204:SF18">
    <property type="entry name" value="TRANSCRIPTIONAL REGULATORY PROTEIN"/>
    <property type="match status" value="1"/>
</dbReference>
<evidence type="ECO:0000256" key="2">
    <source>
        <dbReference type="ARBA" id="ARBA00023125"/>
    </source>
</evidence>
<dbReference type="InterPro" id="IPR036390">
    <property type="entry name" value="WH_DNA-bd_sf"/>
</dbReference>
<sequence>MSRSYGQYCGLARALDLVGDRWTLLVVRELLLGPARYRDLQHGLPGVATNLLSDRLRDLEAAGIVERRPAADSNAVVYALTEWGAELRGPIEGLVRWSTPLMVSGPGTDAFHPEWLPVPLLALLRARATGSPAATVGVIVDQQTFQVSVDDSGLDIRAHDGRELDATVEAEPMIILGLAAGLLDLDSIRSMVALTGDESAVRQAFGLTAPRR</sequence>
<evidence type="ECO:0000256" key="1">
    <source>
        <dbReference type="ARBA" id="ARBA00023015"/>
    </source>
</evidence>
<protein>
    <submittedName>
        <fullName evidence="5">Winged helix-turn-helix transcriptional regulator</fullName>
    </submittedName>
</protein>
<keyword evidence="2" id="KW-0238">DNA-binding</keyword>
<comment type="caution">
    <text evidence="5">The sequence shown here is derived from an EMBL/GenBank/DDBJ whole genome shotgun (WGS) entry which is preliminary data.</text>
</comment>
<feature type="domain" description="HTH hxlR-type" evidence="4">
    <location>
        <begin position="9"/>
        <end position="106"/>
    </location>
</feature>
<evidence type="ECO:0000313" key="5">
    <source>
        <dbReference type="EMBL" id="GAA4394473.1"/>
    </source>
</evidence>
<organism evidence="5 6">
    <name type="scientific">Tsukamurella soli</name>
    <dbReference type="NCBI Taxonomy" id="644556"/>
    <lineage>
        <taxon>Bacteria</taxon>
        <taxon>Bacillati</taxon>
        <taxon>Actinomycetota</taxon>
        <taxon>Actinomycetes</taxon>
        <taxon>Mycobacteriales</taxon>
        <taxon>Tsukamurellaceae</taxon>
        <taxon>Tsukamurella</taxon>
    </lineage>
</organism>
<keyword evidence="1" id="KW-0805">Transcription regulation</keyword>
<dbReference type="Gene3D" id="1.10.10.10">
    <property type="entry name" value="Winged helix-like DNA-binding domain superfamily/Winged helix DNA-binding domain"/>
    <property type="match status" value="1"/>
</dbReference>
<gene>
    <name evidence="5" type="ORF">GCM10023147_26560</name>
</gene>
<dbReference type="InterPro" id="IPR011991">
    <property type="entry name" value="ArsR-like_HTH"/>
</dbReference>
<dbReference type="Proteomes" id="UP001500635">
    <property type="component" value="Unassembled WGS sequence"/>
</dbReference>
<keyword evidence="3" id="KW-0804">Transcription</keyword>
<evidence type="ECO:0000313" key="6">
    <source>
        <dbReference type="Proteomes" id="UP001500635"/>
    </source>
</evidence>
<proteinExistence type="predicted"/>
<dbReference type="PANTHER" id="PTHR33204">
    <property type="entry name" value="TRANSCRIPTIONAL REGULATOR, MARR FAMILY"/>
    <property type="match status" value="1"/>
</dbReference>
<dbReference type="RefSeq" id="WP_344996455.1">
    <property type="nucleotide sequence ID" value="NZ_BAABFR010000038.1"/>
</dbReference>
<dbReference type="Pfam" id="PF01638">
    <property type="entry name" value="HxlR"/>
    <property type="match status" value="1"/>
</dbReference>
<evidence type="ECO:0000256" key="3">
    <source>
        <dbReference type="ARBA" id="ARBA00023163"/>
    </source>
</evidence>
<dbReference type="PROSITE" id="PS51118">
    <property type="entry name" value="HTH_HXLR"/>
    <property type="match status" value="1"/>
</dbReference>
<name>A0ABP8JQE2_9ACTN</name>
<dbReference type="CDD" id="cd00090">
    <property type="entry name" value="HTH_ARSR"/>
    <property type="match status" value="1"/>
</dbReference>
<reference evidence="6" key="1">
    <citation type="journal article" date="2019" name="Int. J. Syst. Evol. Microbiol.">
        <title>The Global Catalogue of Microorganisms (GCM) 10K type strain sequencing project: providing services to taxonomists for standard genome sequencing and annotation.</title>
        <authorList>
            <consortium name="The Broad Institute Genomics Platform"/>
            <consortium name="The Broad Institute Genome Sequencing Center for Infectious Disease"/>
            <person name="Wu L."/>
            <person name="Ma J."/>
        </authorList>
    </citation>
    <scope>NUCLEOTIDE SEQUENCE [LARGE SCALE GENOMIC DNA]</scope>
    <source>
        <strain evidence="6">JCM 17688</strain>
    </source>
</reference>
<dbReference type="InterPro" id="IPR036388">
    <property type="entry name" value="WH-like_DNA-bd_sf"/>
</dbReference>
<dbReference type="InterPro" id="IPR002577">
    <property type="entry name" value="HTH_HxlR"/>
</dbReference>
<keyword evidence="6" id="KW-1185">Reference proteome</keyword>
<accession>A0ABP8JQE2</accession>
<dbReference type="SUPFAM" id="SSF46785">
    <property type="entry name" value="Winged helix' DNA-binding domain"/>
    <property type="match status" value="1"/>
</dbReference>